<dbReference type="Proteomes" id="UP000295134">
    <property type="component" value="Plasmid pArsFIN4"/>
</dbReference>
<geneLocation type="plasmid" evidence="1">
    <name>pArsFIN3</name>
</geneLocation>
<dbReference type="Pfam" id="PF10784">
    <property type="entry name" value="Plasmid_stab_B"/>
    <property type="match status" value="1"/>
</dbReference>
<dbReference type="KEGG" id="ans:ArsFIN_47300"/>
<dbReference type="EMBL" id="CP038616">
    <property type="protein sequence ID" value="QBY46119.1"/>
    <property type="molecule type" value="Genomic_DNA"/>
</dbReference>
<dbReference type="Gene3D" id="6.10.290.20">
    <property type="match status" value="1"/>
</dbReference>
<sequence>MDTRRKIQFYINPDRHGADKYTAEVLENMPQGERGKFMRAAFLSGVALFKQEPRLIYMLSELLTDKTTLEEITKVMETVLKNKMSNFHDEHVELESLNSIDDLRVFETRKNAKNIFGNL</sequence>
<protein>
    <submittedName>
        <fullName evidence="3">Plasmid partitioning/stability family protein</fullName>
    </submittedName>
    <submittedName>
        <fullName evidence="1">Plasmid stability protein</fullName>
    </submittedName>
</protein>
<dbReference type="GeneID" id="39752126"/>
<reference evidence="3" key="2">
    <citation type="submission" date="2023-04" db="EMBL/GenBank/DDBJ databases">
        <title>Genome dynamics across the evolutionary transition to endosymbiosis.</title>
        <authorList>
            <person name="Siozios S."/>
            <person name="Nadal-Jimenez P."/>
            <person name="Azagi T."/>
            <person name="Sprong H."/>
            <person name="Frost C.L."/>
            <person name="Parratt S.R."/>
            <person name="Taylor G."/>
            <person name="Brettell L."/>
            <person name="Lew K.C."/>
            <person name="Croft L."/>
            <person name="King K.C."/>
            <person name="Brockhurst M.A."/>
            <person name="Hypsa V."/>
            <person name="Novakova E."/>
            <person name="Darby A.C."/>
            <person name="Hurst G.D.D."/>
        </authorList>
    </citation>
    <scope>NUCLEOTIDE SEQUENCE</scope>
    <source>
        <strain evidence="3">ANv_CAN</strain>
        <plasmid evidence="3">paNv_CAN4</plasmid>
    </source>
</reference>
<reference evidence="1 4" key="1">
    <citation type="submission" date="2019-03" db="EMBL/GenBank/DDBJ databases">
        <title>Long-read sequencing reveals hyperdense prophage content in a complex bacterial symbiont genome.</title>
        <authorList>
            <person name="Frost C.L."/>
            <person name="Siozios S."/>
            <person name="Nadal-Jimenez P."/>
            <person name="Brockhurst M.A."/>
            <person name="King K.C."/>
            <person name="Darby A.C."/>
            <person name="Hurst G.D.D."/>
        </authorList>
    </citation>
    <scope>NUCLEOTIDE SEQUENCE [LARGE SCALE GENOMIC DNA]</scope>
    <source>
        <strain evidence="1 4">FIN</strain>
        <plasmid evidence="1">pArsFIN3</plasmid>
        <plasmid evidence="4">parsfin3</plasmid>
        <plasmid evidence="4">parsfin4</plasmid>
        <plasmid evidence="2">pArsFIN4</plasmid>
    </source>
</reference>
<evidence type="ECO:0000313" key="3">
    <source>
        <dbReference type="EMBL" id="WGM08518.1"/>
    </source>
</evidence>
<accession>A0A4P7KZW7</accession>
<geneLocation type="plasmid" evidence="3 5">
    <name>paNv_CAN4</name>
</geneLocation>
<organism evidence="1 4">
    <name type="scientific">Arsenophonus nasoniae</name>
    <name type="common">son-killer infecting Nasonia vitripennis</name>
    <dbReference type="NCBI Taxonomy" id="638"/>
    <lineage>
        <taxon>Bacteria</taxon>
        <taxon>Pseudomonadati</taxon>
        <taxon>Pseudomonadota</taxon>
        <taxon>Gammaproteobacteria</taxon>
        <taxon>Enterobacterales</taxon>
        <taxon>Morganellaceae</taxon>
        <taxon>Arsenophonus</taxon>
    </lineage>
</organism>
<name>A0A4P7KZW7_9GAMM</name>
<dbReference type="AlphaFoldDB" id="A0A4P7KZW7"/>
<dbReference type="EMBL" id="CP123527">
    <property type="protein sequence ID" value="WGM08518.1"/>
    <property type="molecule type" value="Genomic_DNA"/>
</dbReference>
<evidence type="ECO:0000313" key="5">
    <source>
        <dbReference type="Proteomes" id="UP001177592"/>
    </source>
</evidence>
<dbReference type="Proteomes" id="UP001177592">
    <property type="component" value="Plasmid paNv_CAN4"/>
</dbReference>
<keyword evidence="1" id="KW-0614">Plasmid</keyword>
<dbReference type="Proteomes" id="UP000295134">
    <property type="component" value="Plasmid pArsFIN3"/>
</dbReference>
<gene>
    <name evidence="1" type="ORF">ArsFIN_45360</name>
    <name evidence="2" type="ORF">ArsFIN_47300</name>
    <name evidence="3" type="ORF">QE258_24230</name>
</gene>
<geneLocation type="plasmid" evidence="2">
    <name>pArsFIN4</name>
</geneLocation>
<evidence type="ECO:0000313" key="4">
    <source>
        <dbReference type="Proteomes" id="UP000295134"/>
    </source>
</evidence>
<dbReference type="EMBL" id="CP038615">
    <property type="protein sequence ID" value="QBY45925.1"/>
    <property type="molecule type" value="Genomic_DNA"/>
</dbReference>
<evidence type="ECO:0000313" key="1">
    <source>
        <dbReference type="EMBL" id="QBY45925.1"/>
    </source>
</evidence>
<dbReference type="RefSeq" id="WP_135678511.1">
    <property type="nucleotide sequence ID" value="NZ_CP038615.1"/>
</dbReference>
<evidence type="ECO:0000313" key="2">
    <source>
        <dbReference type="EMBL" id="QBY46119.1"/>
    </source>
</evidence>
<proteinExistence type="predicted"/>
<dbReference type="KEGG" id="ans:ArsFIN_45360"/>
<geneLocation type="plasmid" evidence="4">
    <name>parsfin4</name>
</geneLocation>
<geneLocation type="plasmid" evidence="4">
    <name>parsfin3</name>
</geneLocation>
<dbReference type="InterPro" id="IPR038307">
    <property type="entry name" value="StbB_sf"/>
</dbReference>
<dbReference type="InterPro" id="IPR019720">
    <property type="entry name" value="Plasmid_stability_protein_StbB"/>
</dbReference>
<keyword evidence="5" id="KW-1185">Reference proteome</keyword>